<dbReference type="PANTHER" id="PTHR30575">
    <property type="entry name" value="PEPTIDASE M20"/>
    <property type="match status" value="1"/>
</dbReference>
<dbReference type="AlphaFoldDB" id="A0A674F7T0"/>
<dbReference type="GO" id="GO:0016805">
    <property type="term" value="F:dipeptidase activity"/>
    <property type="evidence" value="ECO:0007669"/>
    <property type="project" value="TreeGrafter"/>
</dbReference>
<dbReference type="InterPro" id="IPR052030">
    <property type="entry name" value="Peptidase_M20/M20A_hydrolases"/>
</dbReference>
<sequence>ASSVDLFGQYANWSGSRFFSDDNLWDVKSQTYDALPGIGHVTVLGIPAEEEGGGKVDLILTGPFEDMGVVFMAHFTQQDVVFMAHFAQQDVVFIYHGKVSHAAAYPWDRFNALDAAVLAYDNWRFHGIIKHDGVKPNIISAYAELEYYLHTPLSCLRSFVDKIYVLAGSTDFGNVPFVVHGIHPFFYIGSDALNHALTLRYKLQAKFLMRHCTIEITCINYYENKILDITGNSRFRV</sequence>
<dbReference type="GeneTree" id="ENSGT01150000287605"/>
<keyword evidence="2" id="KW-1185">Reference proteome</keyword>
<name>A0A674F7T0_SALTR</name>
<organism evidence="1 2">
    <name type="scientific">Salmo trutta</name>
    <name type="common">Brown trout</name>
    <dbReference type="NCBI Taxonomy" id="8032"/>
    <lineage>
        <taxon>Eukaryota</taxon>
        <taxon>Metazoa</taxon>
        <taxon>Chordata</taxon>
        <taxon>Craniata</taxon>
        <taxon>Vertebrata</taxon>
        <taxon>Euteleostomi</taxon>
        <taxon>Actinopterygii</taxon>
        <taxon>Neopterygii</taxon>
        <taxon>Teleostei</taxon>
        <taxon>Protacanthopterygii</taxon>
        <taxon>Salmoniformes</taxon>
        <taxon>Salmonidae</taxon>
        <taxon>Salmoninae</taxon>
        <taxon>Salmo</taxon>
    </lineage>
</organism>
<evidence type="ECO:0000313" key="2">
    <source>
        <dbReference type="Proteomes" id="UP000472277"/>
    </source>
</evidence>
<dbReference type="Proteomes" id="UP000472277">
    <property type="component" value="Chromosome 33"/>
</dbReference>
<dbReference type="PANTHER" id="PTHR30575:SF0">
    <property type="entry name" value="XAA-ARG DIPEPTIDASE"/>
    <property type="match status" value="1"/>
</dbReference>
<dbReference type="SUPFAM" id="SSF53187">
    <property type="entry name" value="Zn-dependent exopeptidases"/>
    <property type="match status" value="1"/>
</dbReference>
<accession>A0A674F7T0</accession>
<dbReference type="Gene3D" id="3.40.630.10">
    <property type="entry name" value="Zn peptidases"/>
    <property type="match status" value="1"/>
</dbReference>
<proteinExistence type="predicted"/>
<reference evidence="1" key="2">
    <citation type="submission" date="2025-09" db="UniProtKB">
        <authorList>
            <consortium name="Ensembl"/>
        </authorList>
    </citation>
    <scope>IDENTIFICATION</scope>
</reference>
<reference evidence="1" key="1">
    <citation type="submission" date="2025-08" db="UniProtKB">
        <authorList>
            <consortium name="Ensembl"/>
        </authorList>
    </citation>
    <scope>IDENTIFICATION</scope>
</reference>
<protein>
    <submittedName>
        <fullName evidence="1">Uncharacterized protein</fullName>
    </submittedName>
</protein>
<evidence type="ECO:0000313" key="1">
    <source>
        <dbReference type="Ensembl" id="ENSSTUP00000116055.1"/>
    </source>
</evidence>
<dbReference type="Ensembl" id="ENSSTUT00000124140.1">
    <property type="protein sequence ID" value="ENSSTUP00000116055.1"/>
    <property type="gene ID" value="ENSSTUG00000051054.1"/>
</dbReference>